<accession>A0A5N5M5Z4</accession>
<keyword evidence="3" id="KW-1185">Reference proteome</keyword>
<feature type="region of interest" description="Disordered" evidence="1">
    <location>
        <begin position="54"/>
        <end position="77"/>
    </location>
</feature>
<evidence type="ECO:0000313" key="2">
    <source>
        <dbReference type="EMBL" id="KAB5550449.1"/>
    </source>
</evidence>
<dbReference type="EMBL" id="VFJC01000015">
    <property type="protein sequence ID" value="KAB5550449.1"/>
    <property type="molecule type" value="Genomic_DNA"/>
</dbReference>
<reference evidence="2 3" key="1">
    <citation type="submission" date="2019-06" db="EMBL/GenBank/DDBJ databases">
        <title>A chromosome-scale genome assembly of the striped catfish, Pangasianodon hypophthalmus.</title>
        <authorList>
            <person name="Wen M."/>
            <person name="Zahm M."/>
            <person name="Roques C."/>
            <person name="Cabau C."/>
            <person name="Klopp C."/>
            <person name="Donnadieu C."/>
            <person name="Jouanno E."/>
            <person name="Avarre J.-C."/>
            <person name="Campet M."/>
            <person name="Ha T.T.T."/>
            <person name="Dugue R."/>
            <person name="Lampietro C."/>
            <person name="Louis A."/>
            <person name="Herpin A."/>
            <person name="Echchiki A."/>
            <person name="Berthelot C."/>
            <person name="Parey E."/>
            <person name="Roest-Crollius H."/>
            <person name="Braasch I."/>
            <person name="Postlethwait J."/>
            <person name="Bobe J."/>
            <person name="Montfort J."/>
            <person name="Bouchez O."/>
            <person name="Begum T."/>
            <person name="Schartl M."/>
            <person name="Guiguen Y."/>
        </authorList>
    </citation>
    <scope>NUCLEOTIDE SEQUENCE [LARGE SCALE GENOMIC DNA]</scope>
    <source>
        <strain evidence="2 3">Indonesia</strain>
        <tissue evidence="2">Blood</tissue>
    </source>
</reference>
<organism evidence="2 3">
    <name type="scientific">Pangasianodon hypophthalmus</name>
    <name type="common">Striped catfish</name>
    <name type="synonym">Helicophagus hypophthalmus</name>
    <dbReference type="NCBI Taxonomy" id="310915"/>
    <lineage>
        <taxon>Eukaryota</taxon>
        <taxon>Metazoa</taxon>
        <taxon>Chordata</taxon>
        <taxon>Craniata</taxon>
        <taxon>Vertebrata</taxon>
        <taxon>Euteleostomi</taxon>
        <taxon>Actinopterygii</taxon>
        <taxon>Neopterygii</taxon>
        <taxon>Teleostei</taxon>
        <taxon>Ostariophysi</taxon>
        <taxon>Siluriformes</taxon>
        <taxon>Pangasiidae</taxon>
        <taxon>Pangasianodon</taxon>
    </lineage>
</organism>
<evidence type="ECO:0000313" key="3">
    <source>
        <dbReference type="Proteomes" id="UP000327468"/>
    </source>
</evidence>
<name>A0A5N5M5Z4_PANHP</name>
<sequence>MKHSLYVSHHSFALPPTLSLLRRRVIVSATSCATTLWNCRPFLIKDTVVEERLRGEEQNRGKEKVQSATERDYMVGG</sequence>
<protein>
    <submittedName>
        <fullName evidence="2">Uncharacterized protein</fullName>
    </submittedName>
</protein>
<dbReference type="Proteomes" id="UP000327468">
    <property type="component" value="Chromosome 14"/>
</dbReference>
<gene>
    <name evidence="2" type="ORF">PHYPO_G00053860</name>
</gene>
<proteinExistence type="predicted"/>
<dbReference type="AlphaFoldDB" id="A0A5N5M5Z4"/>
<evidence type="ECO:0000256" key="1">
    <source>
        <dbReference type="SAM" id="MobiDB-lite"/>
    </source>
</evidence>
<comment type="caution">
    <text evidence="2">The sequence shown here is derived from an EMBL/GenBank/DDBJ whole genome shotgun (WGS) entry which is preliminary data.</text>
</comment>